<accession>A0A4C1Y518</accession>
<dbReference type="OrthoDB" id="425681at2759"/>
<keyword evidence="2" id="KW-1185">Reference proteome</keyword>
<proteinExistence type="predicted"/>
<dbReference type="EMBL" id="BGZK01001094">
    <property type="protein sequence ID" value="GBP70996.1"/>
    <property type="molecule type" value="Genomic_DNA"/>
</dbReference>
<dbReference type="Proteomes" id="UP000299102">
    <property type="component" value="Unassembled WGS sequence"/>
</dbReference>
<gene>
    <name evidence="1" type="ORF">EVAR_57763_1</name>
</gene>
<dbReference type="AlphaFoldDB" id="A0A4C1Y518"/>
<reference evidence="1 2" key="1">
    <citation type="journal article" date="2019" name="Commun. Biol.">
        <title>The bagworm genome reveals a unique fibroin gene that provides high tensile strength.</title>
        <authorList>
            <person name="Kono N."/>
            <person name="Nakamura H."/>
            <person name="Ohtoshi R."/>
            <person name="Tomita M."/>
            <person name="Numata K."/>
            <person name="Arakawa K."/>
        </authorList>
    </citation>
    <scope>NUCLEOTIDE SEQUENCE [LARGE SCALE GENOMIC DNA]</scope>
</reference>
<name>A0A4C1Y518_EUMVA</name>
<sequence>MKDRRLDILCANQTKRKGYGGVIKRGSFDTYWSGVHQSQRGRRGVAFILSERLSKRVNGYECISPRLLWLREGYTHIPTWRRGGDKSMIDFIIVDHRLRSKDVDVKVHHGVKVDDNVNATKYMIDDENESEITMDEILKALKCTKVGKAPGYDRVSSEMLRGGGGIVASLVYQVSN</sequence>
<protein>
    <submittedName>
        <fullName evidence="1">Uncharacterized protein</fullName>
    </submittedName>
</protein>
<evidence type="ECO:0000313" key="2">
    <source>
        <dbReference type="Proteomes" id="UP000299102"/>
    </source>
</evidence>
<evidence type="ECO:0000313" key="1">
    <source>
        <dbReference type="EMBL" id="GBP70996.1"/>
    </source>
</evidence>
<comment type="caution">
    <text evidence="1">The sequence shown here is derived from an EMBL/GenBank/DDBJ whole genome shotgun (WGS) entry which is preliminary data.</text>
</comment>
<organism evidence="1 2">
    <name type="scientific">Eumeta variegata</name>
    <name type="common">Bagworm moth</name>
    <name type="synonym">Eumeta japonica</name>
    <dbReference type="NCBI Taxonomy" id="151549"/>
    <lineage>
        <taxon>Eukaryota</taxon>
        <taxon>Metazoa</taxon>
        <taxon>Ecdysozoa</taxon>
        <taxon>Arthropoda</taxon>
        <taxon>Hexapoda</taxon>
        <taxon>Insecta</taxon>
        <taxon>Pterygota</taxon>
        <taxon>Neoptera</taxon>
        <taxon>Endopterygota</taxon>
        <taxon>Lepidoptera</taxon>
        <taxon>Glossata</taxon>
        <taxon>Ditrysia</taxon>
        <taxon>Tineoidea</taxon>
        <taxon>Psychidae</taxon>
        <taxon>Oiketicinae</taxon>
        <taxon>Eumeta</taxon>
    </lineage>
</organism>